<dbReference type="SUPFAM" id="SSF81296">
    <property type="entry name" value="E set domains"/>
    <property type="match status" value="1"/>
</dbReference>
<dbReference type="Pfam" id="PF00339">
    <property type="entry name" value="Arrestin_N"/>
    <property type="match status" value="1"/>
</dbReference>
<dbReference type="AlphaFoldDB" id="A0A068RGJ8"/>
<keyword evidence="4" id="KW-1185">Reference proteome</keyword>
<accession>A0A068RGJ8</accession>
<sequence>MPLVHGSYFAVNLESDHIILHGTPEESAGVILRGSVVLNCNEATKIKSLTLKLEGKTKVNWTEGHGSHQRHYKHEKTIIEHTWTFMELKRKPHQLSEGRYKWNFELPLPGDLPGTVQHDLGQVYYRLKAVAERPAFSMNYVAKRNLTITRLMLPSSLELSQSVVISNEWTGKISYNISIPRKVYSCGSPIPITFDLVPIAPGLSVRAIACHLKEYAVLSTQEHSRTEGRVIKTLRDGRFSGRQDRWIRTEVLYVPSQENRRIQSDTASDLIRIKHKLKFTVCLVNEDGHISELRAAVPIILASVAPEEDANELPAYEDAWKSLPYDPNTIAALISSGDLSASGFSRPSTQLFNDAGSTSGSSSSEDEGPAPWEGFDLTRVPSYSTALRTGRQHSFSGPSLPPYESLVSVTPAGNTVA</sequence>
<gene>
    <name evidence="3" type="ORF">LCOR_00624.1</name>
</gene>
<protein>
    <submittedName>
        <fullName evidence="3">Arrestin domain-containing protein</fullName>
    </submittedName>
</protein>
<dbReference type="GO" id="GO:0031625">
    <property type="term" value="F:ubiquitin protein ligase binding"/>
    <property type="evidence" value="ECO:0007669"/>
    <property type="project" value="TreeGrafter"/>
</dbReference>
<dbReference type="Pfam" id="PF02752">
    <property type="entry name" value="Arrestin_C"/>
    <property type="match status" value="1"/>
</dbReference>
<proteinExistence type="predicted"/>
<dbReference type="GO" id="GO:0005886">
    <property type="term" value="C:plasma membrane"/>
    <property type="evidence" value="ECO:0007669"/>
    <property type="project" value="TreeGrafter"/>
</dbReference>
<dbReference type="InterPro" id="IPR050357">
    <property type="entry name" value="Arrestin_domain-protein"/>
</dbReference>
<name>A0A068RGJ8_9FUNG</name>
<feature type="region of interest" description="Disordered" evidence="1">
    <location>
        <begin position="389"/>
        <end position="417"/>
    </location>
</feature>
<evidence type="ECO:0000256" key="1">
    <source>
        <dbReference type="SAM" id="MobiDB-lite"/>
    </source>
</evidence>
<dbReference type="Gene3D" id="2.60.40.640">
    <property type="match status" value="2"/>
</dbReference>
<dbReference type="GO" id="GO:0005829">
    <property type="term" value="C:cytosol"/>
    <property type="evidence" value="ECO:0007669"/>
    <property type="project" value="TreeGrafter"/>
</dbReference>
<dbReference type="PANTHER" id="PTHR11188">
    <property type="entry name" value="ARRESTIN DOMAIN CONTAINING PROTEIN"/>
    <property type="match status" value="1"/>
</dbReference>
<evidence type="ECO:0000313" key="4">
    <source>
        <dbReference type="Proteomes" id="UP000027586"/>
    </source>
</evidence>
<dbReference type="SMART" id="SM01017">
    <property type="entry name" value="Arrestin_C"/>
    <property type="match status" value="1"/>
</dbReference>
<dbReference type="InterPro" id="IPR014752">
    <property type="entry name" value="Arrestin-like_C"/>
</dbReference>
<dbReference type="VEuPathDB" id="FungiDB:LCOR_00624.1"/>
<feature type="region of interest" description="Disordered" evidence="1">
    <location>
        <begin position="345"/>
        <end position="375"/>
    </location>
</feature>
<dbReference type="InterPro" id="IPR011021">
    <property type="entry name" value="Arrestin-like_N"/>
</dbReference>
<dbReference type="GO" id="GO:0070086">
    <property type="term" value="P:ubiquitin-dependent endocytosis"/>
    <property type="evidence" value="ECO:0007669"/>
    <property type="project" value="TreeGrafter"/>
</dbReference>
<dbReference type="Proteomes" id="UP000027586">
    <property type="component" value="Unassembled WGS sequence"/>
</dbReference>
<dbReference type="EMBL" id="CBTN010000002">
    <property type="protein sequence ID" value="CDH48855.1"/>
    <property type="molecule type" value="Genomic_DNA"/>
</dbReference>
<organism evidence="3 4">
    <name type="scientific">Lichtheimia corymbifera JMRC:FSU:9682</name>
    <dbReference type="NCBI Taxonomy" id="1263082"/>
    <lineage>
        <taxon>Eukaryota</taxon>
        <taxon>Fungi</taxon>
        <taxon>Fungi incertae sedis</taxon>
        <taxon>Mucoromycota</taxon>
        <taxon>Mucoromycotina</taxon>
        <taxon>Mucoromycetes</taxon>
        <taxon>Mucorales</taxon>
        <taxon>Lichtheimiaceae</taxon>
        <taxon>Lichtheimia</taxon>
    </lineage>
</organism>
<feature type="domain" description="Arrestin C-terminal-like" evidence="2">
    <location>
        <begin position="169"/>
        <end position="306"/>
    </location>
</feature>
<feature type="compositionally biased region" description="Polar residues" evidence="1">
    <location>
        <begin position="407"/>
        <end position="417"/>
    </location>
</feature>
<dbReference type="PANTHER" id="PTHR11188:SF17">
    <property type="entry name" value="FI21816P1"/>
    <property type="match status" value="1"/>
</dbReference>
<dbReference type="InterPro" id="IPR014756">
    <property type="entry name" value="Ig_E-set"/>
</dbReference>
<comment type="caution">
    <text evidence="3">The sequence shown here is derived from an EMBL/GenBank/DDBJ whole genome shotgun (WGS) entry which is preliminary data.</text>
</comment>
<dbReference type="InterPro" id="IPR011022">
    <property type="entry name" value="Arrestin_C-like"/>
</dbReference>
<dbReference type="OrthoDB" id="2333384at2759"/>
<dbReference type="STRING" id="1263082.A0A068RGJ8"/>
<evidence type="ECO:0000259" key="2">
    <source>
        <dbReference type="SMART" id="SM01017"/>
    </source>
</evidence>
<evidence type="ECO:0000313" key="3">
    <source>
        <dbReference type="EMBL" id="CDH48855.1"/>
    </source>
</evidence>
<dbReference type="GO" id="GO:0030674">
    <property type="term" value="F:protein-macromolecule adaptor activity"/>
    <property type="evidence" value="ECO:0007669"/>
    <property type="project" value="TreeGrafter"/>
</dbReference>
<reference evidence="3" key="1">
    <citation type="submission" date="2013-08" db="EMBL/GenBank/DDBJ databases">
        <title>Gene expansion shapes genome architecture in the human pathogen Lichtheimia corymbifera: an evolutionary genomics analysis in the ancient terrestrial Mucorales (Mucoromycotina).</title>
        <authorList>
            <person name="Schwartze V.U."/>
            <person name="Winter S."/>
            <person name="Shelest E."/>
            <person name="Marcet-Houben M."/>
            <person name="Horn F."/>
            <person name="Wehner S."/>
            <person name="Hoffmann K."/>
            <person name="Riege K."/>
            <person name="Sammeth M."/>
            <person name="Nowrousian M."/>
            <person name="Valiante V."/>
            <person name="Linde J."/>
            <person name="Jacobsen I.D."/>
            <person name="Marz M."/>
            <person name="Brakhage A.A."/>
            <person name="Gabaldon T."/>
            <person name="Bocker S."/>
            <person name="Voigt K."/>
        </authorList>
    </citation>
    <scope>NUCLEOTIDE SEQUENCE [LARGE SCALE GENOMIC DNA]</scope>
    <source>
        <strain evidence="3">FSU 9682</strain>
    </source>
</reference>